<organism evidence="3 4">
    <name type="scientific">Massilia eurypsychrophila</name>
    <dbReference type="NCBI Taxonomy" id="1485217"/>
    <lineage>
        <taxon>Bacteria</taxon>
        <taxon>Pseudomonadati</taxon>
        <taxon>Pseudomonadota</taxon>
        <taxon>Betaproteobacteria</taxon>
        <taxon>Burkholderiales</taxon>
        <taxon>Oxalobacteraceae</taxon>
        <taxon>Telluria group</taxon>
        <taxon>Massilia</taxon>
    </lineage>
</organism>
<evidence type="ECO:0000256" key="2">
    <source>
        <dbReference type="SAM" id="SignalP"/>
    </source>
</evidence>
<dbReference type="PANTHER" id="PTHR36920">
    <property type="match status" value="1"/>
</dbReference>
<name>A0A2G8TLS1_9BURK</name>
<dbReference type="AlphaFoldDB" id="A0A2G8TLS1"/>
<evidence type="ECO:0008006" key="5">
    <source>
        <dbReference type="Google" id="ProtNLM"/>
    </source>
</evidence>
<comment type="caution">
    <text evidence="3">The sequence shown here is derived from an EMBL/GenBank/DDBJ whole genome shotgun (WGS) entry which is preliminary data.</text>
</comment>
<dbReference type="Proteomes" id="UP000230390">
    <property type="component" value="Unassembled WGS sequence"/>
</dbReference>
<dbReference type="InterPro" id="IPR011250">
    <property type="entry name" value="OMP/PagP_B-barrel"/>
</dbReference>
<evidence type="ECO:0000313" key="3">
    <source>
        <dbReference type="EMBL" id="PIL46558.1"/>
    </source>
</evidence>
<feature type="chain" id="PRO_5013963703" description="OmpW family protein" evidence="2">
    <location>
        <begin position="23"/>
        <end position="222"/>
    </location>
</feature>
<dbReference type="GO" id="GO:0009279">
    <property type="term" value="C:cell outer membrane"/>
    <property type="evidence" value="ECO:0007669"/>
    <property type="project" value="UniProtKB-SubCell"/>
</dbReference>
<dbReference type="SUPFAM" id="SSF56925">
    <property type="entry name" value="OMPA-like"/>
    <property type="match status" value="1"/>
</dbReference>
<sequence>MKNAVTLLAAACALAVAGGASAQSAGQFTAKIGAGKITPKVDSGDVSAPALPGSKVDVGADTQPLFIFAYGLTDNISAELALGVPYKHKLYGAGAIAGTGQIGTVEALPPSAFIQYRMFRPEAMLRPFVGVGVTYAYFQKETGSGQLTALLNTGGPATTFEIKSKVAPSLQAGLAFNINPKWFVDVCVVKTFLEIDTKFSTGQTQQIKLDPLAVVVAVGYKF</sequence>
<evidence type="ECO:0000313" key="4">
    <source>
        <dbReference type="Proteomes" id="UP000230390"/>
    </source>
</evidence>
<comment type="subcellular location">
    <subcellularLocation>
        <location evidence="1">Cell outer membrane</location>
    </subcellularLocation>
</comment>
<feature type="signal peptide" evidence="2">
    <location>
        <begin position="1"/>
        <end position="22"/>
    </location>
</feature>
<dbReference type="InterPro" id="IPR005618">
    <property type="entry name" value="OMPW"/>
</dbReference>
<dbReference type="Pfam" id="PF03922">
    <property type="entry name" value="OmpW"/>
    <property type="match status" value="1"/>
</dbReference>
<accession>A0A2G8TLS1</accession>
<keyword evidence="2" id="KW-0732">Signal</keyword>
<reference evidence="3 4" key="1">
    <citation type="submission" date="2017-10" db="EMBL/GenBank/DDBJ databases">
        <title>Massilia psychrophilum sp. nov., a novel purple-pigmented bacterium isolated from Tianshan glacier, Xinjiang Municipality, China.</title>
        <authorList>
            <person name="Wang H."/>
        </authorList>
    </citation>
    <scope>NUCLEOTIDE SEQUENCE [LARGE SCALE GENOMIC DNA]</scope>
    <source>
        <strain evidence="3 4">JCM 30074</strain>
    </source>
</reference>
<gene>
    <name evidence="3" type="ORF">CR105_04335</name>
</gene>
<dbReference type="PANTHER" id="PTHR36920:SF1">
    <property type="entry name" value="OUTER MEMBRANE PROTEIN W"/>
    <property type="match status" value="1"/>
</dbReference>
<keyword evidence="4" id="KW-1185">Reference proteome</keyword>
<protein>
    <recommendedName>
        <fullName evidence="5">OmpW family protein</fullName>
    </recommendedName>
</protein>
<dbReference type="GO" id="GO:0055085">
    <property type="term" value="P:transmembrane transport"/>
    <property type="evidence" value="ECO:0007669"/>
    <property type="project" value="TreeGrafter"/>
</dbReference>
<evidence type="ECO:0000256" key="1">
    <source>
        <dbReference type="ARBA" id="ARBA00004442"/>
    </source>
</evidence>
<dbReference type="Gene3D" id="2.40.160.20">
    <property type="match status" value="1"/>
</dbReference>
<dbReference type="EMBL" id="PDOC01000002">
    <property type="protein sequence ID" value="PIL46558.1"/>
    <property type="molecule type" value="Genomic_DNA"/>
</dbReference>
<proteinExistence type="predicted"/>
<dbReference type="OrthoDB" id="9807574at2"/>